<reference evidence="2" key="1">
    <citation type="journal article" date="2019" name="Int. J. Syst. Evol. Microbiol.">
        <title>The Global Catalogue of Microorganisms (GCM) 10K type strain sequencing project: providing services to taxonomists for standard genome sequencing and annotation.</title>
        <authorList>
            <consortium name="The Broad Institute Genomics Platform"/>
            <consortium name="The Broad Institute Genome Sequencing Center for Infectious Disease"/>
            <person name="Wu L."/>
            <person name="Ma J."/>
        </authorList>
    </citation>
    <scope>NUCLEOTIDE SEQUENCE [LARGE SCALE GENOMIC DNA]</scope>
    <source>
        <strain evidence="2">JCM 14718</strain>
    </source>
</reference>
<dbReference type="RefSeq" id="WP_344307527.1">
    <property type="nucleotide sequence ID" value="NZ_BAAANY010000003.1"/>
</dbReference>
<dbReference type="EMBL" id="BAAANY010000003">
    <property type="protein sequence ID" value="GAA1662403.1"/>
    <property type="molecule type" value="Genomic_DNA"/>
</dbReference>
<evidence type="ECO:0000313" key="1">
    <source>
        <dbReference type="EMBL" id="GAA1662403.1"/>
    </source>
</evidence>
<keyword evidence="2" id="KW-1185">Reference proteome</keyword>
<organism evidence="1 2">
    <name type="scientific">Fodinicola feengrottensis</name>
    <dbReference type="NCBI Taxonomy" id="435914"/>
    <lineage>
        <taxon>Bacteria</taxon>
        <taxon>Bacillati</taxon>
        <taxon>Actinomycetota</taxon>
        <taxon>Actinomycetes</taxon>
        <taxon>Mycobacteriales</taxon>
        <taxon>Fodinicola</taxon>
    </lineage>
</organism>
<accession>A0ABP4RX28</accession>
<dbReference type="Proteomes" id="UP001500618">
    <property type="component" value="Unassembled WGS sequence"/>
</dbReference>
<name>A0ABP4RX28_9ACTN</name>
<proteinExistence type="predicted"/>
<sequence>MAEQSVEGDPRRQITDRLKAAGWSREESAENLDWPDFAFENDDADLEFSYTPGDDWVRLGLLTEENEGYLKIDFDSKLDALLDAVVAVQEKLNADYWDQFIDELLAIPVRVYAVGGDDGDELTELTMTSSELE</sequence>
<gene>
    <name evidence="1" type="ORF">GCM10009765_09810</name>
</gene>
<evidence type="ECO:0000313" key="2">
    <source>
        <dbReference type="Proteomes" id="UP001500618"/>
    </source>
</evidence>
<protein>
    <submittedName>
        <fullName evidence="1">Uncharacterized protein</fullName>
    </submittedName>
</protein>
<comment type="caution">
    <text evidence="1">The sequence shown here is derived from an EMBL/GenBank/DDBJ whole genome shotgun (WGS) entry which is preliminary data.</text>
</comment>